<accession>A0A918EJY1</accession>
<evidence type="ECO:0000313" key="3">
    <source>
        <dbReference type="Proteomes" id="UP000654123"/>
    </source>
</evidence>
<protein>
    <submittedName>
        <fullName evidence="2">Uncharacterized protein</fullName>
    </submittedName>
</protein>
<evidence type="ECO:0000256" key="1">
    <source>
        <dbReference type="SAM" id="MobiDB-lite"/>
    </source>
</evidence>
<feature type="region of interest" description="Disordered" evidence="1">
    <location>
        <begin position="1"/>
        <end position="24"/>
    </location>
</feature>
<evidence type="ECO:0000313" key="2">
    <source>
        <dbReference type="EMBL" id="GGQ00890.1"/>
    </source>
</evidence>
<keyword evidence="3" id="KW-1185">Reference proteome</keyword>
<organism evidence="2 3">
    <name type="scientific">Streptomyces roseolilacinus</name>
    <dbReference type="NCBI Taxonomy" id="66904"/>
    <lineage>
        <taxon>Bacteria</taxon>
        <taxon>Bacillati</taxon>
        <taxon>Actinomycetota</taxon>
        <taxon>Actinomycetes</taxon>
        <taxon>Kitasatosporales</taxon>
        <taxon>Streptomycetaceae</taxon>
        <taxon>Streptomyces</taxon>
    </lineage>
</organism>
<dbReference type="EMBL" id="BMSV01000003">
    <property type="protein sequence ID" value="GGQ00890.1"/>
    <property type="molecule type" value="Genomic_DNA"/>
</dbReference>
<dbReference type="Proteomes" id="UP000654123">
    <property type="component" value="Unassembled WGS sequence"/>
</dbReference>
<reference evidence="2" key="2">
    <citation type="submission" date="2020-09" db="EMBL/GenBank/DDBJ databases">
        <authorList>
            <person name="Sun Q."/>
            <person name="Ohkuma M."/>
        </authorList>
    </citation>
    <scope>NUCLEOTIDE SEQUENCE</scope>
    <source>
        <strain evidence="2">JCM 4335</strain>
    </source>
</reference>
<gene>
    <name evidence="2" type="ORF">GCM10010249_19000</name>
</gene>
<reference evidence="2" key="1">
    <citation type="journal article" date="2014" name="Int. J. Syst. Evol. Microbiol.">
        <title>Complete genome sequence of Corynebacterium casei LMG S-19264T (=DSM 44701T), isolated from a smear-ripened cheese.</title>
        <authorList>
            <consortium name="US DOE Joint Genome Institute (JGI-PGF)"/>
            <person name="Walter F."/>
            <person name="Albersmeier A."/>
            <person name="Kalinowski J."/>
            <person name="Ruckert C."/>
        </authorList>
    </citation>
    <scope>NUCLEOTIDE SEQUENCE</scope>
    <source>
        <strain evidence="2">JCM 4335</strain>
    </source>
</reference>
<dbReference type="AlphaFoldDB" id="A0A918EJY1"/>
<name>A0A918EJY1_9ACTN</name>
<comment type="caution">
    <text evidence="2">The sequence shown here is derived from an EMBL/GenBank/DDBJ whole genome shotgun (WGS) entry which is preliminary data.</text>
</comment>
<sequence>MPSIDNGCHKRSRGPAPTPRKGNVLFRDPAEVRRWARPGVRARRAGLPGGGGIMRPAYEHIDVPPPIAAPGYGEMGALPYVGHRTNAAVEKPVARPDAPRLT</sequence>
<proteinExistence type="predicted"/>